<name>A0ABR7QDD5_9FLAO</name>
<dbReference type="RefSeq" id="WP_187563690.1">
    <property type="nucleotide sequence ID" value="NZ_JACGWS010000012.1"/>
</dbReference>
<evidence type="ECO:0000313" key="1">
    <source>
        <dbReference type="EMBL" id="MBC8756566.1"/>
    </source>
</evidence>
<organism evidence="1 2">
    <name type="scientific">Kordia aestuariivivens</name>
    <dbReference type="NCBI Taxonomy" id="2759037"/>
    <lineage>
        <taxon>Bacteria</taxon>
        <taxon>Pseudomonadati</taxon>
        <taxon>Bacteroidota</taxon>
        <taxon>Flavobacteriia</taxon>
        <taxon>Flavobacteriales</taxon>
        <taxon>Flavobacteriaceae</taxon>
        <taxon>Kordia</taxon>
    </lineage>
</organism>
<gene>
    <name evidence="1" type="ORF">H2O64_17980</name>
</gene>
<protein>
    <submittedName>
        <fullName evidence="1">Uncharacterized protein</fullName>
    </submittedName>
</protein>
<evidence type="ECO:0000313" key="2">
    <source>
        <dbReference type="Proteomes" id="UP000619238"/>
    </source>
</evidence>
<accession>A0ABR7QDD5</accession>
<sequence>MAEKNRTELKAYFETGDRPTQGHFIDLIDSAVNKSQDKANLTEALSTNDTKYITPKTANHIVDNAVPNATISTKGKVELATLTEVTAGTDSTRAVTPEGAKRAAEVHAPVTSVNGQTGSIVIGNDSGWTVPLLQNGFLNYNASWYEAVRYRKKDGVVYMEGLVKAGATNVVLFQLPSGFRPSKRMMLSNISYDATVYSPARIDITSGGNVYIVTDPGEFTSLSGLSFLVD</sequence>
<dbReference type="EMBL" id="JACGWS010000012">
    <property type="protein sequence ID" value="MBC8756566.1"/>
    <property type="molecule type" value="Genomic_DNA"/>
</dbReference>
<dbReference type="Proteomes" id="UP000619238">
    <property type="component" value="Unassembled WGS sequence"/>
</dbReference>
<keyword evidence="2" id="KW-1185">Reference proteome</keyword>
<reference evidence="1 2" key="1">
    <citation type="submission" date="2020-07" db="EMBL/GenBank/DDBJ databases">
        <title>Description of Kordia aestuariivivens sp. nov., isolated from a tidal flat.</title>
        <authorList>
            <person name="Park S."/>
            <person name="Yoon J.-H."/>
        </authorList>
    </citation>
    <scope>NUCLEOTIDE SEQUENCE [LARGE SCALE GENOMIC DNA]</scope>
    <source>
        <strain evidence="1 2">YSTF-M3</strain>
    </source>
</reference>
<comment type="caution">
    <text evidence="1">The sequence shown here is derived from an EMBL/GenBank/DDBJ whole genome shotgun (WGS) entry which is preliminary data.</text>
</comment>
<proteinExistence type="predicted"/>